<organism evidence="2 3">
    <name type="scientific">Fusobacterium periodonticum ATCC 33693</name>
    <dbReference type="NCBI Taxonomy" id="546275"/>
    <lineage>
        <taxon>Bacteria</taxon>
        <taxon>Fusobacteriati</taxon>
        <taxon>Fusobacteriota</taxon>
        <taxon>Fusobacteriia</taxon>
        <taxon>Fusobacteriales</taxon>
        <taxon>Fusobacteriaceae</taxon>
        <taxon>Fusobacterium</taxon>
    </lineage>
</organism>
<dbReference type="EMBL" id="ACJY01000099">
    <property type="protein sequence ID" value="EFE86057.1"/>
    <property type="molecule type" value="Genomic_DNA"/>
</dbReference>
<proteinExistence type="predicted"/>
<dbReference type="STRING" id="546275.FUSPEROL_02098"/>
<feature type="region of interest" description="Disordered" evidence="1">
    <location>
        <begin position="49"/>
        <end position="108"/>
    </location>
</feature>
<gene>
    <name evidence="2" type="ORF">FUSPEROL_02098</name>
</gene>
<evidence type="ECO:0000313" key="2">
    <source>
        <dbReference type="EMBL" id="EFE86057.1"/>
    </source>
</evidence>
<dbReference type="Proteomes" id="UP000003748">
    <property type="component" value="Unassembled WGS sequence"/>
</dbReference>
<dbReference type="RefSeq" id="WP_005974817.1">
    <property type="nucleotide sequence ID" value="NZ_GG665898.1"/>
</dbReference>
<feature type="compositionally biased region" description="Polar residues" evidence="1">
    <location>
        <begin position="80"/>
        <end position="98"/>
    </location>
</feature>
<comment type="caution">
    <text evidence="2">The sequence shown here is derived from an EMBL/GenBank/DDBJ whole genome shotgun (WGS) entry which is preliminary data.</text>
</comment>
<evidence type="ECO:0000256" key="1">
    <source>
        <dbReference type="SAM" id="MobiDB-lite"/>
    </source>
</evidence>
<dbReference type="HOGENOM" id="CLU_2193161_0_0_0"/>
<accession>D4CXD7</accession>
<protein>
    <submittedName>
        <fullName evidence="2">Uncharacterized protein</fullName>
    </submittedName>
</protein>
<dbReference type="AlphaFoldDB" id="D4CXD7"/>
<reference evidence="2 3" key="1">
    <citation type="submission" date="2010-02" db="EMBL/GenBank/DDBJ databases">
        <authorList>
            <person name="Weinstock G."/>
            <person name="Sodergren E."/>
            <person name="Clifton S."/>
            <person name="Fulton L."/>
            <person name="Fulton B."/>
            <person name="Courtney L."/>
            <person name="Fronick C."/>
            <person name="Harrison M."/>
            <person name="Strong C."/>
            <person name="Farmer C."/>
            <person name="Delahaunty K."/>
            <person name="Markovic C."/>
            <person name="Hall O."/>
            <person name="Minx P."/>
            <person name="Tomlinson C."/>
            <person name="Mitreva M."/>
            <person name="Nelson J."/>
            <person name="Hou S."/>
            <person name="Wollam A."/>
            <person name="Pepin K.H."/>
            <person name="Johnson M."/>
            <person name="Bhonagiri V."/>
            <person name="Zhang X."/>
            <person name="Suruliraj S."/>
            <person name="Warren W."/>
            <person name="Chinwalla A."/>
            <person name="Mardis E.R."/>
            <person name="Wilson R.K."/>
        </authorList>
    </citation>
    <scope>NUCLEOTIDE SEQUENCE [LARGE SCALE GENOMIC DNA]</scope>
    <source>
        <strain evidence="2 3">ATCC 33693</strain>
    </source>
</reference>
<dbReference type="GeneID" id="78420275"/>
<sequence length="108" mass="12372">MALLKKKVQETQENKSEFVGGIWVRESANGVQYLSISINGVNYVAFENKNRTSDKSPDYSVKISTPYNKEKNNSASSNNRYTPKNTNEQNAQNPQNYDMTDDMDYFDL</sequence>
<evidence type="ECO:0000313" key="3">
    <source>
        <dbReference type="Proteomes" id="UP000003748"/>
    </source>
</evidence>
<feature type="compositionally biased region" description="Acidic residues" evidence="1">
    <location>
        <begin position="99"/>
        <end position="108"/>
    </location>
</feature>
<name>D4CXD7_9FUSO</name>